<proteinExistence type="inferred from homology"/>
<evidence type="ECO:0000256" key="1">
    <source>
        <dbReference type="HAMAP-Rule" id="MF_01086"/>
    </source>
</evidence>
<dbReference type="InterPro" id="IPR036087">
    <property type="entry name" value="Nict_dMeBzImd_PRibTrfase_sf"/>
</dbReference>
<comment type="similarity">
    <text evidence="1">Belongs to the UPF0284 family.</text>
</comment>
<dbReference type="Pfam" id="PF02277">
    <property type="entry name" value="DBI_PRT"/>
    <property type="match status" value="1"/>
</dbReference>
<comment type="caution">
    <text evidence="2">The sequence shown here is derived from an EMBL/GenBank/DDBJ whole genome shotgun (WGS) entry which is preliminary data.</text>
</comment>
<dbReference type="Gene3D" id="3.40.50.10210">
    <property type="match status" value="1"/>
</dbReference>
<evidence type="ECO:0000313" key="2">
    <source>
        <dbReference type="EMBL" id="MCV3211969.1"/>
    </source>
</evidence>
<dbReference type="NCBIfam" id="NF003373">
    <property type="entry name" value="PRK04447.1-6"/>
    <property type="match status" value="1"/>
</dbReference>
<evidence type="ECO:0000313" key="3">
    <source>
        <dbReference type="Proteomes" id="UP001526143"/>
    </source>
</evidence>
<dbReference type="HAMAP" id="MF_01086">
    <property type="entry name" value="UPF0284"/>
    <property type="match status" value="1"/>
</dbReference>
<dbReference type="Proteomes" id="UP001526143">
    <property type="component" value="Unassembled WGS sequence"/>
</dbReference>
<keyword evidence="3" id="KW-1185">Reference proteome</keyword>
<dbReference type="PANTHER" id="PTHR38811:SF1">
    <property type="entry name" value="UPF0284 PROTEIN SLL1500"/>
    <property type="match status" value="1"/>
</dbReference>
<protein>
    <recommendedName>
        <fullName evidence="1">UPF0284 protein OGM63_00245</fullName>
    </recommendedName>
</protein>
<gene>
    <name evidence="2" type="ORF">OGM63_00245</name>
</gene>
<dbReference type="InterPro" id="IPR002805">
    <property type="entry name" value="Nict_dMeBzImd_PRibTrfase_arc"/>
</dbReference>
<dbReference type="SUPFAM" id="SSF52733">
    <property type="entry name" value="Nicotinate mononucleotide:5,6-dimethylbenzimidazole phosphoribosyltransferase (CobT)"/>
    <property type="match status" value="1"/>
</dbReference>
<dbReference type="RefSeq" id="WP_263743487.1">
    <property type="nucleotide sequence ID" value="NZ_JAOWRF010000001.1"/>
</dbReference>
<organism evidence="2 3">
    <name type="scientific">Plectonema radiosum NIES-515</name>
    <dbReference type="NCBI Taxonomy" id="2986073"/>
    <lineage>
        <taxon>Bacteria</taxon>
        <taxon>Bacillati</taxon>
        <taxon>Cyanobacteriota</taxon>
        <taxon>Cyanophyceae</taxon>
        <taxon>Oscillatoriophycideae</taxon>
        <taxon>Oscillatoriales</taxon>
        <taxon>Microcoleaceae</taxon>
        <taxon>Plectonema</taxon>
    </lineage>
</organism>
<dbReference type="CDD" id="cd02439">
    <property type="entry name" value="DMB-PRT_CobT"/>
    <property type="match status" value="1"/>
</dbReference>
<reference evidence="2 3" key="1">
    <citation type="submission" date="2022-10" db="EMBL/GenBank/DDBJ databases">
        <title>Identification of biosynthetic pathway for the production of the potent trypsin inhibitor radiosumin.</title>
        <authorList>
            <person name="Fewer D.P."/>
            <person name="Delbaje E."/>
            <person name="Ouyang X."/>
            <person name="Agostino P.D."/>
            <person name="Wahlsten M."/>
            <person name="Jokela J."/>
            <person name="Permi P."/>
            <person name="Haapaniemi E."/>
            <person name="Koistinen H."/>
        </authorList>
    </citation>
    <scope>NUCLEOTIDE SEQUENCE [LARGE SCALE GENOMIC DNA]</scope>
    <source>
        <strain evidence="2 3">NIES-515</strain>
    </source>
</reference>
<dbReference type="PANTHER" id="PTHR38811">
    <property type="match status" value="1"/>
</dbReference>
<name>A0ABT3AS75_9CYAN</name>
<dbReference type="InterPro" id="IPR003200">
    <property type="entry name" value="Nict_dMeBzImd_PRibTrfase"/>
</dbReference>
<dbReference type="EMBL" id="JAOWRF010000001">
    <property type="protein sequence ID" value="MCV3211969.1"/>
    <property type="molecule type" value="Genomic_DNA"/>
</dbReference>
<sequence length="385" mass="40806">MIRIYTQIEQGEAWIARYRGTSAIFACVLGFTETCLIPGISAAGLTPEDRKYTAVADAEFLYYGAGRKPQYPLPPLEAGASPVLISRAVVEALQIPVYLFNAGLPQPPAVPVIDLGGSPAKCLSQGAAMDLATVNHLLKQGLLWGERLSQKIKDGYLIVGECVVGGTTTALAILTGLGIEALGKVNSSHPVCNHTQKWAVVQQGLESTRRGEEGRSGGSVVWGKIDPLQLVAGVGDPMQVVVAGMAIAASRHCGVMLAGGTQMLAVYALMSAIAQAYTLPWRSSSVVVGTTRWVAEDPSGATVELAQLINRGGKTQNDVSPPLLATQLSFADSRYFQLQAYEQGFVKEGMGAGGACIAAHISQDWRQNQFLAAIEAQLERLIVSR</sequence>
<accession>A0ABT3AS75</accession>
<dbReference type="NCBIfam" id="TIGR00303">
    <property type="entry name" value="nicotinate mononucleotide-dependent phosphoribosyltransferase CobT"/>
    <property type="match status" value="1"/>
</dbReference>